<dbReference type="EMBL" id="JAEUBG010004810">
    <property type="protein sequence ID" value="KAH3680023.1"/>
    <property type="molecule type" value="Genomic_DNA"/>
</dbReference>
<sequence>MYFKLTNNKSSKAPKSDIEQIQWKDMKHVDIKAKYQELLDKQPNVAYGQQLLDQLPFFKQCYLEKLHKTLFGEVFFNYTMTKMAIKIQHGGVTMGEGLSTFELPLDSEAYEKLAVDTLKVLLANQLNEIADTTADDEFIFVKLDVHLPWEAQVPEVVLESYDTLERFFKVTKIDNRGCIDMLLSSCDELLRDRVIKVEYNLYSDNVTPVEFTGDKKDPLQKPNRFFKKLPFSPGFVPTTSVQFDRLFKNELLLNVVEQPPVLSGNNLYYDCPFNRDFAYVKTTKSEDINFARYSNIGMRSWMNYVPYEAGSKLARFENMMTPVKFHICGTKPKGLTNEKPAEDKPKRELTDADFYTEQNMEEDMKCANEAIAAKRSYLQALSLIKENISRTMSLIYYQKVYLKGRFHMHDPNSGILSTVTSALHLTPTKDPALEPEVYRGPINPHIIQEKKVGLQTKHIAILRNPLSDLYTALCKLHSDYRDKAAIAQDNHYKKFRTAYEYPIGKAIKFGYTTVMTFQGYSPRTSQWDYSIVEAWRAECNKELREIYSAENLYVDHLGRKYKTKESEYYREHPDEFQYVRYRKIYDILKCIQEGYDPQLDACRQYNKLMKVVEGFDLTDEISLFMK</sequence>
<proteinExistence type="predicted"/>
<dbReference type="AlphaFoldDB" id="A0A9P8PX32"/>
<name>A0A9P8PX32_WICPI</name>
<evidence type="ECO:0000313" key="2">
    <source>
        <dbReference type="Proteomes" id="UP000774326"/>
    </source>
</evidence>
<keyword evidence="2" id="KW-1185">Reference proteome</keyword>
<comment type="caution">
    <text evidence="1">The sequence shown here is derived from an EMBL/GenBank/DDBJ whole genome shotgun (WGS) entry which is preliminary data.</text>
</comment>
<reference evidence="1" key="1">
    <citation type="journal article" date="2021" name="Open Biol.">
        <title>Shared evolutionary footprints suggest mitochondrial oxidative damage underlies multiple complex I losses in fungi.</title>
        <authorList>
            <person name="Schikora-Tamarit M.A."/>
            <person name="Marcet-Houben M."/>
            <person name="Nosek J."/>
            <person name="Gabaldon T."/>
        </authorList>
    </citation>
    <scope>NUCLEOTIDE SEQUENCE</scope>
    <source>
        <strain evidence="1">CBS2887</strain>
    </source>
</reference>
<dbReference type="Proteomes" id="UP000774326">
    <property type="component" value="Unassembled WGS sequence"/>
</dbReference>
<evidence type="ECO:0000313" key="1">
    <source>
        <dbReference type="EMBL" id="KAH3680023.1"/>
    </source>
</evidence>
<organism evidence="1 2">
    <name type="scientific">Wickerhamomyces pijperi</name>
    <name type="common">Yeast</name>
    <name type="synonym">Pichia pijperi</name>
    <dbReference type="NCBI Taxonomy" id="599730"/>
    <lineage>
        <taxon>Eukaryota</taxon>
        <taxon>Fungi</taxon>
        <taxon>Dikarya</taxon>
        <taxon>Ascomycota</taxon>
        <taxon>Saccharomycotina</taxon>
        <taxon>Saccharomycetes</taxon>
        <taxon>Phaffomycetales</taxon>
        <taxon>Wickerhamomycetaceae</taxon>
        <taxon>Wickerhamomyces</taxon>
    </lineage>
</organism>
<protein>
    <submittedName>
        <fullName evidence="1">Uncharacterized protein</fullName>
    </submittedName>
</protein>
<reference evidence="1" key="2">
    <citation type="submission" date="2021-01" db="EMBL/GenBank/DDBJ databases">
        <authorList>
            <person name="Schikora-Tamarit M.A."/>
        </authorList>
    </citation>
    <scope>NUCLEOTIDE SEQUENCE</scope>
    <source>
        <strain evidence="1">CBS2887</strain>
    </source>
</reference>
<accession>A0A9P8PX32</accession>
<gene>
    <name evidence="1" type="ORF">WICPIJ_008436</name>
</gene>